<evidence type="ECO:0000313" key="2">
    <source>
        <dbReference type="EMBL" id="TDQ25689.1"/>
    </source>
</evidence>
<dbReference type="AlphaFoldDB" id="A0A4R6TD99"/>
<name>A0A4R6TD99_9FLAO</name>
<keyword evidence="1" id="KW-1133">Transmembrane helix</keyword>
<dbReference type="EMBL" id="SNYH01000004">
    <property type="protein sequence ID" value="TDQ25689.1"/>
    <property type="molecule type" value="Genomic_DNA"/>
</dbReference>
<keyword evidence="1" id="KW-0812">Transmembrane</keyword>
<evidence type="ECO:0000313" key="3">
    <source>
        <dbReference type="Proteomes" id="UP000295390"/>
    </source>
</evidence>
<gene>
    <name evidence="2" type="ORF">DFQ07_2115</name>
</gene>
<proteinExistence type="predicted"/>
<dbReference type="RefSeq" id="WP_133536501.1">
    <property type="nucleotide sequence ID" value="NZ_SNYH01000004.1"/>
</dbReference>
<comment type="caution">
    <text evidence="2">The sequence shown here is derived from an EMBL/GenBank/DDBJ whole genome shotgun (WGS) entry which is preliminary data.</text>
</comment>
<dbReference type="Pfam" id="PF12725">
    <property type="entry name" value="DUF3810"/>
    <property type="match status" value="1"/>
</dbReference>
<keyword evidence="1" id="KW-0472">Membrane</keyword>
<organism evidence="2 3">
    <name type="scientific">Tenacibaculum caenipelagi</name>
    <dbReference type="NCBI Taxonomy" id="1325435"/>
    <lineage>
        <taxon>Bacteria</taxon>
        <taxon>Pseudomonadati</taxon>
        <taxon>Bacteroidota</taxon>
        <taxon>Flavobacteriia</taxon>
        <taxon>Flavobacteriales</taxon>
        <taxon>Flavobacteriaceae</taxon>
        <taxon>Tenacibaculum</taxon>
    </lineage>
</organism>
<evidence type="ECO:0000256" key="1">
    <source>
        <dbReference type="SAM" id="Phobius"/>
    </source>
</evidence>
<feature type="transmembrane region" description="Helical" evidence="1">
    <location>
        <begin position="7"/>
        <end position="26"/>
    </location>
</feature>
<feature type="transmembrane region" description="Helical" evidence="1">
    <location>
        <begin position="46"/>
        <end position="71"/>
    </location>
</feature>
<reference evidence="2 3" key="1">
    <citation type="submission" date="2019-03" db="EMBL/GenBank/DDBJ databases">
        <title>Genomic Encyclopedia of Type Strains, Phase III (KMG-III): the genomes of soil and plant-associated and newly described type strains.</title>
        <authorList>
            <person name="Whitman W."/>
        </authorList>
    </citation>
    <scope>NUCLEOTIDE SEQUENCE [LARGE SCALE GENOMIC DNA]</scope>
    <source>
        <strain evidence="2 3">CECT 8283</strain>
    </source>
</reference>
<feature type="transmembrane region" description="Helical" evidence="1">
    <location>
        <begin position="92"/>
        <end position="112"/>
    </location>
</feature>
<protein>
    <submittedName>
        <fullName evidence="2">Uncharacterized protein DUF3810</fullName>
    </submittedName>
</protein>
<dbReference type="OrthoDB" id="1048788at2"/>
<keyword evidence="3" id="KW-1185">Reference proteome</keyword>
<accession>A0A4R6TD99</accession>
<dbReference type="InterPro" id="IPR024294">
    <property type="entry name" value="DUF3810"/>
</dbReference>
<sequence>MQHQKKYLFIALMLPFQVILVKLLGQNPQWIEHYYSNGIYLYISRFFRFVLGWIPFSFGDSLGFFFLFIFMKSLLQLTKSRFKNFLPKLVKFMAILSIIYFCFYAFWGLNYFREPLAKNLELEQATYTTEELVSTTKLIINELNNIHLEITKNDSVQIVIPYSQKEIYKLAPNGFKKLSEIYPQLNYQTTSIKSSLVSLFQSYNGTSGYLNPITGEAQVNSRIPKTSFPSTTCHEMAHQIGWAAENDANFVGFLASIANDDLYFKYSGYRMAYNYCIGQVYKRDKELGKQLKKTVHKGIYKDYKASYLHWKQFKNPIEPYLKKGYNSYLKANNQSNGIQSYSYVVDLLIAYFKKKSS</sequence>
<dbReference type="Proteomes" id="UP000295390">
    <property type="component" value="Unassembled WGS sequence"/>
</dbReference>